<keyword evidence="7 12" id="KW-0067">ATP-binding</keyword>
<keyword evidence="3 12" id="KW-0235">DNA replication</keyword>
<dbReference type="AlphaFoldDB" id="A0A0U1P302"/>
<dbReference type="GO" id="GO:1990077">
    <property type="term" value="C:primosome complex"/>
    <property type="evidence" value="ECO:0007669"/>
    <property type="project" value="UniProtKB-UniRule"/>
</dbReference>
<dbReference type="Gene3D" id="3.40.50.300">
    <property type="entry name" value="P-loop containing nucleotide triphosphate hydrolases"/>
    <property type="match status" value="1"/>
</dbReference>
<dbReference type="InterPro" id="IPR036185">
    <property type="entry name" value="DNA_heli_DnaB-like_N_sf"/>
</dbReference>
<name>A0A0U1P302_9BACI</name>
<dbReference type="InterPro" id="IPR007694">
    <property type="entry name" value="DNA_helicase_DnaB-like_C"/>
</dbReference>
<evidence type="ECO:0000256" key="7">
    <source>
        <dbReference type="ARBA" id="ARBA00022840"/>
    </source>
</evidence>
<dbReference type="GO" id="GO:0003677">
    <property type="term" value="F:DNA binding"/>
    <property type="evidence" value="ECO:0007669"/>
    <property type="project" value="UniProtKB-UniRule"/>
</dbReference>
<comment type="function">
    <text evidence="12">The main replicative DNA helicase, it participates in initiation and elongation during chromosome replication. Travels ahead of the DNA replisome, separating dsDNA into templates for DNA synthesis. A processive ATP-dependent 5'-3' DNA helicase it has DNA-dependent ATPase activity.</text>
</comment>
<reference evidence="15" key="1">
    <citation type="submission" date="2015-05" db="EMBL/GenBank/DDBJ databases">
        <authorList>
            <person name="Urmite Genomes"/>
        </authorList>
    </citation>
    <scope>NUCLEOTIDE SEQUENCE [LARGE SCALE GENOMIC DNA]</scope>
    <source>
        <strain evidence="15">LF1</strain>
    </source>
</reference>
<evidence type="ECO:0000256" key="10">
    <source>
        <dbReference type="ARBA" id="ARBA00048954"/>
    </source>
</evidence>
<gene>
    <name evidence="14" type="primary">dnaC_2</name>
    <name evidence="14" type="ORF">BN000_04700</name>
</gene>
<dbReference type="Pfam" id="PF03796">
    <property type="entry name" value="DnaB_C"/>
    <property type="match status" value="1"/>
</dbReference>
<protein>
    <recommendedName>
        <fullName evidence="11 12">Replicative DNA helicase</fullName>
        <ecNumber evidence="11 12">5.6.2.3</ecNumber>
    </recommendedName>
</protein>
<comment type="similarity">
    <text evidence="1 12">Belongs to the helicase family. DnaB subfamily.</text>
</comment>
<sequence>MNRFEPYNQEAEEAFVGAFFLDEDLVKECTIKPDQLYSSKLRLLYSAIRSLDVKGKPIDVISVVEELGPDHLVGIGGVSYITDLASSVPTTANFHFYVQLVKEYDQKRKAIQIAKRIIEQAGEHEISKTLNTAIQDLMNIEGEQTDKDTGDITPILVDLFLDCEKDHGDLVGISSGFSHLDRLTGGFQESDLVIIGARPSMGKTAFALNLALQAAMKDISLIFSLEMSKKQLLKRIAGFTGHIDSLKMKNPKRDFQEEDWQKFSETIGWLSKVNLHIFDRAGMDIPYIWSKVRKARREYGTQKRMLVVIDYLQLIEGHSKNKQFRQAEISEISRALKTMARELNVVVIALSQLSRGVESRQDKHPILSDLRESGQIEQDADLIAFLYRDDYYTKDSQHKDQIEVILAKHRNGPTGTVELGYNKQYGRFFNLKG</sequence>
<evidence type="ECO:0000256" key="5">
    <source>
        <dbReference type="ARBA" id="ARBA00022801"/>
    </source>
</evidence>
<dbReference type="InterPro" id="IPR007692">
    <property type="entry name" value="DNA_helicase_DnaB"/>
</dbReference>
<dbReference type="GO" id="GO:0043139">
    <property type="term" value="F:5'-3' DNA helicase activity"/>
    <property type="evidence" value="ECO:0007669"/>
    <property type="project" value="UniProtKB-EC"/>
</dbReference>
<evidence type="ECO:0000256" key="6">
    <source>
        <dbReference type="ARBA" id="ARBA00022806"/>
    </source>
</evidence>
<dbReference type="OrthoDB" id="9773982at2"/>
<keyword evidence="9" id="KW-0413">Isomerase</keyword>
<dbReference type="PANTHER" id="PTHR30153">
    <property type="entry name" value="REPLICATIVE DNA HELICASE DNAB"/>
    <property type="match status" value="1"/>
</dbReference>
<keyword evidence="4 12" id="KW-0547">Nucleotide-binding</keyword>
<evidence type="ECO:0000256" key="2">
    <source>
        <dbReference type="ARBA" id="ARBA00022515"/>
    </source>
</evidence>
<keyword evidence="2 12" id="KW-0639">Primosome</keyword>
<dbReference type="InterPro" id="IPR027417">
    <property type="entry name" value="P-loop_NTPase"/>
</dbReference>
<dbReference type="SUPFAM" id="SSF48024">
    <property type="entry name" value="N-terminal domain of DnaB helicase"/>
    <property type="match status" value="1"/>
</dbReference>
<dbReference type="GO" id="GO:0005524">
    <property type="term" value="F:ATP binding"/>
    <property type="evidence" value="ECO:0007669"/>
    <property type="project" value="UniProtKB-UniRule"/>
</dbReference>
<organism evidence="14 15">
    <name type="scientific">Neobacillus massiliamazoniensis</name>
    <dbReference type="NCBI Taxonomy" id="1499688"/>
    <lineage>
        <taxon>Bacteria</taxon>
        <taxon>Bacillati</taxon>
        <taxon>Bacillota</taxon>
        <taxon>Bacilli</taxon>
        <taxon>Bacillales</taxon>
        <taxon>Bacillaceae</taxon>
        <taxon>Neobacillus</taxon>
    </lineage>
</organism>
<keyword evidence="15" id="KW-1185">Reference proteome</keyword>
<evidence type="ECO:0000256" key="11">
    <source>
        <dbReference type="NCBIfam" id="TIGR00665"/>
    </source>
</evidence>
<evidence type="ECO:0000256" key="3">
    <source>
        <dbReference type="ARBA" id="ARBA00022705"/>
    </source>
</evidence>
<evidence type="ECO:0000313" key="14">
    <source>
        <dbReference type="EMBL" id="CRK84655.1"/>
    </source>
</evidence>
<dbReference type="Pfam" id="PF00772">
    <property type="entry name" value="DnaB"/>
    <property type="match status" value="1"/>
</dbReference>
<evidence type="ECO:0000259" key="13">
    <source>
        <dbReference type="PROSITE" id="PS51199"/>
    </source>
</evidence>
<dbReference type="InterPro" id="IPR007693">
    <property type="entry name" value="DNA_helicase_DnaB-like_N"/>
</dbReference>
<keyword evidence="6 12" id="KW-0347">Helicase</keyword>
<dbReference type="GO" id="GO:0005829">
    <property type="term" value="C:cytosol"/>
    <property type="evidence" value="ECO:0007669"/>
    <property type="project" value="TreeGrafter"/>
</dbReference>
<accession>A0A0U1P302</accession>
<evidence type="ECO:0000256" key="1">
    <source>
        <dbReference type="ARBA" id="ARBA00008428"/>
    </source>
</evidence>
<dbReference type="PANTHER" id="PTHR30153:SF2">
    <property type="entry name" value="REPLICATIVE DNA HELICASE"/>
    <property type="match status" value="1"/>
</dbReference>
<dbReference type="GO" id="GO:0006269">
    <property type="term" value="P:DNA replication, synthesis of primer"/>
    <property type="evidence" value="ECO:0007669"/>
    <property type="project" value="UniProtKB-UniRule"/>
</dbReference>
<dbReference type="CDD" id="cd00984">
    <property type="entry name" value="DnaB_C"/>
    <property type="match status" value="1"/>
</dbReference>
<dbReference type="Proteomes" id="UP000199087">
    <property type="component" value="Unassembled WGS sequence"/>
</dbReference>
<keyword evidence="5 12" id="KW-0378">Hydrolase</keyword>
<dbReference type="InterPro" id="IPR016136">
    <property type="entry name" value="DNA_helicase_N/primase_C"/>
</dbReference>
<evidence type="ECO:0000313" key="15">
    <source>
        <dbReference type="Proteomes" id="UP000199087"/>
    </source>
</evidence>
<dbReference type="EC" id="5.6.2.3" evidence="11 12"/>
<keyword evidence="8 12" id="KW-0238">DNA-binding</keyword>
<proteinExistence type="inferred from homology"/>
<dbReference type="EMBL" id="CVRB01000005">
    <property type="protein sequence ID" value="CRK84655.1"/>
    <property type="molecule type" value="Genomic_DNA"/>
</dbReference>
<dbReference type="GO" id="GO:0016887">
    <property type="term" value="F:ATP hydrolysis activity"/>
    <property type="evidence" value="ECO:0007669"/>
    <property type="project" value="RHEA"/>
</dbReference>
<feature type="domain" description="SF4 helicase" evidence="13">
    <location>
        <begin position="166"/>
        <end position="433"/>
    </location>
</feature>
<dbReference type="SUPFAM" id="SSF52540">
    <property type="entry name" value="P-loop containing nucleoside triphosphate hydrolases"/>
    <property type="match status" value="1"/>
</dbReference>
<evidence type="ECO:0000256" key="8">
    <source>
        <dbReference type="ARBA" id="ARBA00023125"/>
    </source>
</evidence>
<dbReference type="FunFam" id="3.40.50.300:FF:000351">
    <property type="entry name" value="Replicative DNA helicase"/>
    <property type="match status" value="1"/>
</dbReference>
<dbReference type="NCBIfam" id="TIGR00665">
    <property type="entry name" value="DnaB"/>
    <property type="match status" value="1"/>
</dbReference>
<evidence type="ECO:0000256" key="9">
    <source>
        <dbReference type="ARBA" id="ARBA00023235"/>
    </source>
</evidence>
<dbReference type="RefSeq" id="WP_090638801.1">
    <property type="nucleotide sequence ID" value="NZ_CVRB01000005.1"/>
</dbReference>
<dbReference type="PROSITE" id="PS51199">
    <property type="entry name" value="SF4_HELICASE"/>
    <property type="match status" value="1"/>
</dbReference>
<comment type="catalytic activity">
    <reaction evidence="10 12">
        <text>ATP + H2O = ADP + phosphate + H(+)</text>
        <dbReference type="Rhea" id="RHEA:13065"/>
        <dbReference type="ChEBI" id="CHEBI:15377"/>
        <dbReference type="ChEBI" id="CHEBI:15378"/>
        <dbReference type="ChEBI" id="CHEBI:30616"/>
        <dbReference type="ChEBI" id="CHEBI:43474"/>
        <dbReference type="ChEBI" id="CHEBI:456216"/>
        <dbReference type="EC" id="5.6.2.3"/>
    </reaction>
</comment>
<evidence type="ECO:0000256" key="4">
    <source>
        <dbReference type="ARBA" id="ARBA00022741"/>
    </source>
</evidence>
<dbReference type="STRING" id="1499688.BN000_04700"/>
<dbReference type="Gene3D" id="1.10.860.10">
    <property type="entry name" value="DNAb Helicase, Chain A"/>
    <property type="match status" value="1"/>
</dbReference>
<evidence type="ECO:0000256" key="12">
    <source>
        <dbReference type="RuleBase" id="RU362085"/>
    </source>
</evidence>